<keyword evidence="5" id="KW-0256">Endoplasmic reticulum</keyword>
<evidence type="ECO:0000313" key="11">
    <source>
        <dbReference type="Proteomes" id="UP000472267"/>
    </source>
</evidence>
<dbReference type="AlphaFoldDB" id="A0A672G1E8"/>
<keyword evidence="7 8" id="KW-0472">Membrane</keyword>
<dbReference type="InterPro" id="IPR015720">
    <property type="entry name" value="Emp24-like"/>
</dbReference>
<evidence type="ECO:0000313" key="10">
    <source>
        <dbReference type="Ensembl" id="ENSSFAP00005010835.1"/>
    </source>
</evidence>
<dbReference type="SMART" id="SM01190">
    <property type="entry name" value="EMP24_GP25L"/>
    <property type="match status" value="1"/>
</dbReference>
<dbReference type="Pfam" id="PF01105">
    <property type="entry name" value="EMP24_GP25L"/>
    <property type="match status" value="1"/>
</dbReference>
<comment type="similarity">
    <text evidence="2">Belongs to the EMP24/GP25L family.</text>
</comment>
<evidence type="ECO:0000259" key="9">
    <source>
        <dbReference type="SMART" id="SM01190"/>
    </source>
</evidence>
<dbReference type="Proteomes" id="UP000472267">
    <property type="component" value="Chromosome 2"/>
</dbReference>
<dbReference type="GO" id="GO:0005789">
    <property type="term" value="C:endoplasmic reticulum membrane"/>
    <property type="evidence" value="ECO:0007669"/>
    <property type="project" value="UniProtKB-SubCell"/>
</dbReference>
<dbReference type="Ensembl" id="ENSSFAT00005011303.1">
    <property type="protein sequence ID" value="ENSSFAP00005010835.1"/>
    <property type="gene ID" value="ENSSFAG00005006080.1"/>
</dbReference>
<dbReference type="InterPro" id="IPR009038">
    <property type="entry name" value="GOLD_dom"/>
</dbReference>
<protein>
    <recommendedName>
        <fullName evidence="9">GOLD domain-containing protein</fullName>
    </recommendedName>
</protein>
<organism evidence="10 11">
    <name type="scientific">Salarias fasciatus</name>
    <name type="common">Jewelled blenny</name>
    <name type="synonym">Blennius fasciatus</name>
    <dbReference type="NCBI Taxonomy" id="181472"/>
    <lineage>
        <taxon>Eukaryota</taxon>
        <taxon>Metazoa</taxon>
        <taxon>Chordata</taxon>
        <taxon>Craniata</taxon>
        <taxon>Vertebrata</taxon>
        <taxon>Euteleostomi</taxon>
        <taxon>Actinopterygii</taxon>
        <taxon>Neopterygii</taxon>
        <taxon>Teleostei</taxon>
        <taxon>Neoteleostei</taxon>
        <taxon>Acanthomorphata</taxon>
        <taxon>Ovalentaria</taxon>
        <taxon>Blenniimorphae</taxon>
        <taxon>Blenniiformes</taxon>
        <taxon>Blennioidei</taxon>
        <taxon>Blenniidae</taxon>
        <taxon>Salariinae</taxon>
        <taxon>Salarias</taxon>
    </lineage>
</organism>
<evidence type="ECO:0000256" key="1">
    <source>
        <dbReference type="ARBA" id="ARBA00004115"/>
    </source>
</evidence>
<comment type="subcellular location">
    <subcellularLocation>
        <location evidence="1">Endoplasmic reticulum membrane</location>
        <topology evidence="1">Single-pass type I membrane protein</topology>
    </subcellularLocation>
</comment>
<feature type="domain" description="GOLD" evidence="9">
    <location>
        <begin position="25"/>
        <end position="182"/>
    </location>
</feature>
<keyword evidence="4" id="KW-0732">Signal</keyword>
<sequence>NMAVEVRRWARTALLVSVYLSLASCLQFFLEEGKQKCFIHDVAEDIELVGECEVVNNAAGAAGFLDVPLRFLSDRRFRFRSKKDGEHQLCLRSGSRLVSGKLDLTVATGEKTVNYTAVAEQERLTELQLRVWQLAEQLLQIQKEQNYQRVREEKRFRQISHNTHMWIFWWPVVRSLYVVLFIILVTRSC</sequence>
<keyword evidence="3 8" id="KW-0812">Transmembrane</keyword>
<accession>A0A672G1E8</accession>
<evidence type="ECO:0000256" key="8">
    <source>
        <dbReference type="SAM" id="Phobius"/>
    </source>
</evidence>
<keyword evidence="11" id="KW-1185">Reference proteome</keyword>
<evidence type="ECO:0000256" key="5">
    <source>
        <dbReference type="ARBA" id="ARBA00022824"/>
    </source>
</evidence>
<name>A0A672G1E8_SALFA</name>
<feature type="transmembrane region" description="Helical" evidence="8">
    <location>
        <begin position="12"/>
        <end position="30"/>
    </location>
</feature>
<evidence type="ECO:0000256" key="7">
    <source>
        <dbReference type="ARBA" id="ARBA00023136"/>
    </source>
</evidence>
<gene>
    <name evidence="10" type="primary">LOC115402492</name>
</gene>
<evidence type="ECO:0000256" key="3">
    <source>
        <dbReference type="ARBA" id="ARBA00022692"/>
    </source>
</evidence>
<evidence type="ECO:0000256" key="4">
    <source>
        <dbReference type="ARBA" id="ARBA00022729"/>
    </source>
</evidence>
<keyword evidence="6 8" id="KW-1133">Transmembrane helix</keyword>
<reference evidence="10" key="2">
    <citation type="submission" date="2025-08" db="UniProtKB">
        <authorList>
            <consortium name="Ensembl"/>
        </authorList>
    </citation>
    <scope>IDENTIFICATION</scope>
</reference>
<reference evidence="10" key="3">
    <citation type="submission" date="2025-09" db="UniProtKB">
        <authorList>
            <consortium name="Ensembl"/>
        </authorList>
    </citation>
    <scope>IDENTIFICATION</scope>
</reference>
<feature type="transmembrane region" description="Helical" evidence="8">
    <location>
        <begin position="166"/>
        <end position="185"/>
    </location>
</feature>
<dbReference type="PANTHER" id="PTHR22811">
    <property type="entry name" value="TRANSMEMBRANE EMP24 DOMAIN-CONTAINING PROTEIN"/>
    <property type="match status" value="1"/>
</dbReference>
<reference evidence="10" key="1">
    <citation type="submission" date="2019-06" db="EMBL/GenBank/DDBJ databases">
        <authorList>
            <consortium name="Wellcome Sanger Institute Data Sharing"/>
        </authorList>
    </citation>
    <scope>NUCLEOTIDE SEQUENCE [LARGE SCALE GENOMIC DNA]</scope>
</reference>
<evidence type="ECO:0000256" key="2">
    <source>
        <dbReference type="ARBA" id="ARBA00007104"/>
    </source>
</evidence>
<evidence type="ECO:0000256" key="6">
    <source>
        <dbReference type="ARBA" id="ARBA00022989"/>
    </source>
</evidence>
<proteinExistence type="inferred from homology"/>
<dbReference type="InParanoid" id="A0A672G1E8"/>